<reference evidence="1 2" key="1">
    <citation type="submission" date="2023-02" db="EMBL/GenBank/DDBJ databases">
        <title>Genome sequence of Lentisphaera profundi SAORIC-696.</title>
        <authorList>
            <person name="Kim e."/>
            <person name="Cho J.-C."/>
            <person name="Choi A."/>
            <person name="Kang I."/>
        </authorList>
    </citation>
    <scope>NUCLEOTIDE SEQUENCE [LARGE SCALE GENOMIC DNA]</scope>
    <source>
        <strain evidence="1 2">SAORIC-696</strain>
    </source>
</reference>
<gene>
    <name evidence="1" type="ORF">PQO03_14005</name>
</gene>
<keyword evidence="2" id="KW-1185">Reference proteome</keyword>
<organism evidence="1 2">
    <name type="scientific">Lentisphaera profundi</name>
    <dbReference type="NCBI Taxonomy" id="1658616"/>
    <lineage>
        <taxon>Bacteria</taxon>
        <taxon>Pseudomonadati</taxon>
        <taxon>Lentisphaerota</taxon>
        <taxon>Lentisphaeria</taxon>
        <taxon>Lentisphaerales</taxon>
        <taxon>Lentisphaeraceae</taxon>
        <taxon>Lentisphaera</taxon>
    </lineage>
</organism>
<name>A0ABY7W1V0_9BACT</name>
<proteinExistence type="predicted"/>
<evidence type="ECO:0000313" key="2">
    <source>
        <dbReference type="Proteomes" id="UP001214250"/>
    </source>
</evidence>
<evidence type="ECO:0000313" key="1">
    <source>
        <dbReference type="EMBL" id="WDE98949.1"/>
    </source>
</evidence>
<dbReference type="RefSeq" id="WP_274153815.1">
    <property type="nucleotide sequence ID" value="NZ_CP117812.1"/>
</dbReference>
<accession>A0ABY7W1V0</accession>
<sequence>MSLHLYNRRTMLKAGFTALALPFMESLAMGKSASTVAPKRFLFIGCGYGFSKKNFFPTKAGKFSKIGLTPGLKPLERHKDDITMVSNLTNLGARNPHAGSTTYLTGADVGGTRGRKFINGISLDQVIAQKIGQDTRFASLSLSGEGEGNDGHGPGLSLSWSDKGHPIPGIKNPLALYHELFGQSKESNAEREYRLSQKRSILDAVVADLKYSRKKLSKTDQDKLEDYLQSIRQIEQTISREVQWADTAKAKAPLQKPGATMDGLQSLMTLQRLMIAAFQTDSTRVITYRQPVSPLLASWEINVGAHTLSHQNHSHQGASNLKDFKSMELFSGLIDLFKNTPDLNGKSLFDSTLISYGTNIRLTHSLRGCPAIYTGGAAAKLKTGEHIILPEEDTPLANYWLTLCQQSGVEMDSFSHSTGTLKKLIRS</sequence>
<dbReference type="Proteomes" id="UP001214250">
    <property type="component" value="Chromosome 2"/>
</dbReference>
<dbReference type="InterPro" id="IPR011447">
    <property type="entry name" value="DUF1552"/>
</dbReference>
<protein>
    <submittedName>
        <fullName evidence="1">DUF1552 domain-containing protein</fullName>
    </submittedName>
</protein>
<dbReference type="EMBL" id="CP117812">
    <property type="protein sequence ID" value="WDE98949.1"/>
    <property type="molecule type" value="Genomic_DNA"/>
</dbReference>
<dbReference type="Pfam" id="PF07586">
    <property type="entry name" value="HXXSHH"/>
    <property type="match status" value="1"/>
</dbReference>